<dbReference type="AlphaFoldDB" id="A0A0F8A6I4"/>
<evidence type="ECO:0000313" key="1">
    <source>
        <dbReference type="EMBL" id="KJZ77134.1"/>
    </source>
</evidence>
<dbReference type="PANTHER" id="PTHR46504:SF2">
    <property type="entry name" value="TRNASE Z TRZ1"/>
    <property type="match status" value="1"/>
</dbReference>
<sequence>MPSFARPLPQSPRSEVLEWPLPAPHSHLTTHRLRDEYADRPGADLGRLRRAGVEITRPHSTPLFAFLGDSTAATLAAAPRWLRDGIPVVVTECSFLYPEHKPQADRTKHTVWRDLEPVVRRWPRTTFVLTHFSLRYSEADVAAFFRAMADPPPNIVVWADPEA</sequence>
<name>A0A0F8A6I4_9HYPO</name>
<accession>A0A0F8A6I4</accession>
<dbReference type="PANTHER" id="PTHR46504">
    <property type="entry name" value="TRNASE Z TRZ1"/>
    <property type="match status" value="1"/>
</dbReference>
<gene>
    <name evidence="1" type="ORF">HIM_03455</name>
</gene>
<dbReference type="OrthoDB" id="527344at2759"/>
<evidence type="ECO:0000313" key="2">
    <source>
        <dbReference type="Proteomes" id="UP000054481"/>
    </source>
</evidence>
<dbReference type="Gene3D" id="3.60.15.10">
    <property type="entry name" value="Ribonuclease Z/Hydroxyacylglutathione hydrolase-like"/>
    <property type="match status" value="1"/>
</dbReference>
<reference evidence="1 2" key="1">
    <citation type="journal article" date="2014" name="Genome Biol. Evol.">
        <title>Comparative genomics and transcriptomics analyses reveal divergent lifestyle features of nematode endoparasitic fungus Hirsutella minnesotensis.</title>
        <authorList>
            <person name="Lai Y."/>
            <person name="Liu K."/>
            <person name="Zhang X."/>
            <person name="Zhang X."/>
            <person name="Li K."/>
            <person name="Wang N."/>
            <person name="Shu C."/>
            <person name="Wu Y."/>
            <person name="Wang C."/>
            <person name="Bushley K.E."/>
            <person name="Xiang M."/>
            <person name="Liu X."/>
        </authorList>
    </citation>
    <scope>NUCLEOTIDE SEQUENCE [LARGE SCALE GENOMIC DNA]</scope>
    <source>
        <strain evidence="1 2">3608</strain>
    </source>
</reference>
<dbReference type="EMBL" id="KQ030508">
    <property type="protein sequence ID" value="KJZ77134.1"/>
    <property type="molecule type" value="Genomic_DNA"/>
</dbReference>
<proteinExistence type="predicted"/>
<dbReference type="SUPFAM" id="SSF56281">
    <property type="entry name" value="Metallo-hydrolase/oxidoreductase"/>
    <property type="match status" value="1"/>
</dbReference>
<evidence type="ECO:0008006" key="3">
    <source>
        <dbReference type="Google" id="ProtNLM"/>
    </source>
</evidence>
<dbReference type="InterPro" id="IPR036866">
    <property type="entry name" value="RibonucZ/Hydroxyglut_hydro"/>
</dbReference>
<protein>
    <recommendedName>
        <fullName evidence="3">Metallo-beta-lactamase domain-containing protein</fullName>
    </recommendedName>
</protein>
<organism evidence="1 2">
    <name type="scientific">Hirsutella minnesotensis 3608</name>
    <dbReference type="NCBI Taxonomy" id="1043627"/>
    <lineage>
        <taxon>Eukaryota</taxon>
        <taxon>Fungi</taxon>
        <taxon>Dikarya</taxon>
        <taxon>Ascomycota</taxon>
        <taxon>Pezizomycotina</taxon>
        <taxon>Sordariomycetes</taxon>
        <taxon>Hypocreomycetidae</taxon>
        <taxon>Hypocreales</taxon>
        <taxon>Ophiocordycipitaceae</taxon>
        <taxon>Hirsutella</taxon>
    </lineage>
</organism>
<keyword evidence="2" id="KW-1185">Reference proteome</keyword>
<dbReference type="Proteomes" id="UP000054481">
    <property type="component" value="Unassembled WGS sequence"/>
</dbReference>